<gene>
    <name evidence="1" type="ORF">S03H2_40881</name>
</gene>
<feature type="non-terminal residue" evidence="1">
    <location>
        <position position="116"/>
    </location>
</feature>
<evidence type="ECO:0000313" key="1">
    <source>
        <dbReference type="EMBL" id="GAH65598.1"/>
    </source>
</evidence>
<comment type="caution">
    <text evidence="1">The sequence shown here is derived from an EMBL/GenBank/DDBJ whole genome shotgun (WGS) entry which is preliminary data.</text>
</comment>
<dbReference type="EMBL" id="BARU01025368">
    <property type="protein sequence ID" value="GAH65598.1"/>
    <property type="molecule type" value="Genomic_DNA"/>
</dbReference>
<reference evidence="1" key="1">
    <citation type="journal article" date="2014" name="Front. Microbiol.">
        <title>High frequency of phylogenetically diverse reductive dehalogenase-homologous genes in deep subseafloor sedimentary metagenomes.</title>
        <authorList>
            <person name="Kawai M."/>
            <person name="Futagami T."/>
            <person name="Toyoda A."/>
            <person name="Takaki Y."/>
            <person name="Nishi S."/>
            <person name="Hori S."/>
            <person name="Arai W."/>
            <person name="Tsubouchi T."/>
            <person name="Morono Y."/>
            <person name="Uchiyama I."/>
            <person name="Ito T."/>
            <person name="Fujiyama A."/>
            <person name="Inagaki F."/>
            <person name="Takami H."/>
        </authorList>
    </citation>
    <scope>NUCLEOTIDE SEQUENCE</scope>
    <source>
        <strain evidence="1">Expedition CK06-06</strain>
    </source>
</reference>
<dbReference type="PROSITE" id="PS51257">
    <property type="entry name" value="PROKAR_LIPOPROTEIN"/>
    <property type="match status" value="1"/>
</dbReference>
<organism evidence="1">
    <name type="scientific">marine sediment metagenome</name>
    <dbReference type="NCBI Taxonomy" id="412755"/>
    <lineage>
        <taxon>unclassified sequences</taxon>
        <taxon>metagenomes</taxon>
        <taxon>ecological metagenomes</taxon>
    </lineage>
</organism>
<name>X1J769_9ZZZZ</name>
<accession>X1J769</accession>
<sequence>MKYFKLFFIITLLVLISFISFSCCCLISEYYNSIEDSSTEEESNQRYNSIKAELSDPSDYYISPEEEEDFYRSLGSIYSGEELGEVTADMEKLKSLYPKGFFIIVKTAPLYMSGFE</sequence>
<protein>
    <submittedName>
        <fullName evidence="1">Uncharacterized protein</fullName>
    </submittedName>
</protein>
<dbReference type="AlphaFoldDB" id="X1J769"/>
<proteinExistence type="predicted"/>